<dbReference type="PANTHER" id="PTHR31490">
    <property type="entry name" value="GLYCOSYL HYDROLASE"/>
    <property type="match status" value="1"/>
</dbReference>
<dbReference type="Pfam" id="PF00331">
    <property type="entry name" value="Glyco_hydro_10"/>
    <property type="match status" value="1"/>
</dbReference>
<sequence length="353" mass="40375">MKLTLFVAALPAASAAPTWPWTKPKPLKYPGLDVLAKKAGLDYFGTAIDNVVLDNKQYTSIANNRSEFGQVTPSNGQKWMYIEPTRNKFNYTLGDQITKPATRNRQLKRCHNFVWHNQLPEWLTSGNWTKTELIKIMENHIKNEARHYYNDCFAWDVVNEAFEDDATATLRKSIWLNVIGPEYIELAFKFARKYTKPGTKLYYNDYAIERVNNKSRAVETLAKDFLKRRIPIDGIGLQAHYTVGRAPTYDEQKATHKMFNKLGLETSLTELDVRIQLPDNATTQALQGAVYANSTKACLDAKDCVGITVWDFWDPVSWVPDTFPGFGNACIWDKDFKKKPAYYAVADLLRSYA</sequence>
<evidence type="ECO:0000256" key="5">
    <source>
        <dbReference type="ARBA" id="ARBA00022525"/>
    </source>
</evidence>
<comment type="subcellular location">
    <subcellularLocation>
        <location evidence="2">Secreted</location>
    </subcellularLocation>
</comment>
<dbReference type="Gene3D" id="3.20.20.80">
    <property type="entry name" value="Glycosidases"/>
    <property type="match status" value="1"/>
</dbReference>
<evidence type="ECO:0000259" key="12">
    <source>
        <dbReference type="PROSITE" id="PS51760"/>
    </source>
</evidence>
<dbReference type="PROSITE" id="PS51760">
    <property type="entry name" value="GH10_2"/>
    <property type="match status" value="1"/>
</dbReference>
<dbReference type="PRINTS" id="PR00134">
    <property type="entry name" value="GLHYDRLASE10"/>
</dbReference>
<proteinExistence type="inferred from homology"/>
<comment type="pathway">
    <text evidence="3">Glycan degradation; xylan degradation.</text>
</comment>
<evidence type="ECO:0000256" key="10">
    <source>
        <dbReference type="RuleBase" id="RU361174"/>
    </source>
</evidence>
<dbReference type="EC" id="3.2.1.8" evidence="10"/>
<keyword evidence="7 10" id="KW-0378">Hydrolase</keyword>
<evidence type="ECO:0000256" key="9">
    <source>
        <dbReference type="ARBA" id="ARBA00023326"/>
    </source>
</evidence>
<keyword evidence="5" id="KW-0964">Secreted</keyword>
<keyword evidence="8 10" id="KW-0119">Carbohydrate metabolism</keyword>
<accession>A0AAN6LPE8</accession>
<dbReference type="InterPro" id="IPR044846">
    <property type="entry name" value="GH10"/>
</dbReference>
<reference evidence="13 14" key="1">
    <citation type="submission" date="2021-02" db="EMBL/GenBank/DDBJ databases">
        <title>Genome assembly of Pseudopithomyces chartarum.</title>
        <authorList>
            <person name="Jauregui R."/>
            <person name="Singh J."/>
            <person name="Voisey C."/>
        </authorList>
    </citation>
    <scope>NUCLEOTIDE SEQUENCE [LARGE SCALE GENOMIC DNA]</scope>
    <source>
        <strain evidence="13 14">AGR01</strain>
    </source>
</reference>
<evidence type="ECO:0000313" key="13">
    <source>
        <dbReference type="EMBL" id="KAK3197660.1"/>
    </source>
</evidence>
<feature type="signal peptide" evidence="11">
    <location>
        <begin position="1"/>
        <end position="15"/>
    </location>
</feature>
<comment type="catalytic activity">
    <reaction evidence="1 10">
        <text>Endohydrolysis of (1-&gt;4)-beta-D-xylosidic linkages in xylans.</text>
        <dbReference type="EC" id="3.2.1.8"/>
    </reaction>
</comment>
<evidence type="ECO:0000313" key="14">
    <source>
        <dbReference type="Proteomes" id="UP001280581"/>
    </source>
</evidence>
<dbReference type="Proteomes" id="UP001280581">
    <property type="component" value="Unassembled WGS sequence"/>
</dbReference>
<dbReference type="SMART" id="SM00633">
    <property type="entry name" value="Glyco_10"/>
    <property type="match status" value="1"/>
</dbReference>
<keyword evidence="9 10" id="KW-0624">Polysaccharide degradation</keyword>
<comment type="caution">
    <text evidence="13">The sequence shown here is derived from an EMBL/GenBank/DDBJ whole genome shotgun (WGS) entry which is preliminary data.</text>
</comment>
<keyword evidence="10" id="KW-0326">Glycosidase</keyword>
<dbReference type="InterPro" id="IPR001000">
    <property type="entry name" value="GH10_dom"/>
</dbReference>
<evidence type="ECO:0000256" key="7">
    <source>
        <dbReference type="ARBA" id="ARBA00022801"/>
    </source>
</evidence>
<evidence type="ECO:0000256" key="8">
    <source>
        <dbReference type="ARBA" id="ARBA00023277"/>
    </source>
</evidence>
<keyword evidence="11" id="KW-0732">Signal</keyword>
<name>A0AAN6LPE8_9PLEO</name>
<dbReference type="AlphaFoldDB" id="A0AAN6LPE8"/>
<dbReference type="GO" id="GO:0005576">
    <property type="term" value="C:extracellular region"/>
    <property type="evidence" value="ECO:0007669"/>
    <property type="project" value="UniProtKB-SubCell"/>
</dbReference>
<dbReference type="GO" id="GO:0031176">
    <property type="term" value="F:endo-1,4-beta-xylanase activity"/>
    <property type="evidence" value="ECO:0007669"/>
    <property type="project" value="UniProtKB-EC"/>
</dbReference>
<dbReference type="InterPro" id="IPR017853">
    <property type="entry name" value="GH"/>
</dbReference>
<feature type="chain" id="PRO_5042831357" description="Beta-xylanase" evidence="11">
    <location>
        <begin position="16"/>
        <end position="353"/>
    </location>
</feature>
<organism evidence="13 14">
    <name type="scientific">Pseudopithomyces chartarum</name>
    <dbReference type="NCBI Taxonomy" id="1892770"/>
    <lineage>
        <taxon>Eukaryota</taxon>
        <taxon>Fungi</taxon>
        <taxon>Dikarya</taxon>
        <taxon>Ascomycota</taxon>
        <taxon>Pezizomycotina</taxon>
        <taxon>Dothideomycetes</taxon>
        <taxon>Pleosporomycetidae</taxon>
        <taxon>Pleosporales</taxon>
        <taxon>Massarineae</taxon>
        <taxon>Didymosphaeriaceae</taxon>
        <taxon>Pseudopithomyces</taxon>
    </lineage>
</organism>
<dbReference type="PANTHER" id="PTHR31490:SF35">
    <property type="entry name" value="ENDO-1,4-BETA-XYLANASE"/>
    <property type="match status" value="1"/>
</dbReference>
<dbReference type="SUPFAM" id="SSF51445">
    <property type="entry name" value="(Trans)glycosidases"/>
    <property type="match status" value="1"/>
</dbReference>
<evidence type="ECO:0000256" key="4">
    <source>
        <dbReference type="ARBA" id="ARBA00007495"/>
    </source>
</evidence>
<evidence type="ECO:0000256" key="11">
    <source>
        <dbReference type="SAM" id="SignalP"/>
    </source>
</evidence>
<evidence type="ECO:0000256" key="3">
    <source>
        <dbReference type="ARBA" id="ARBA00004851"/>
    </source>
</evidence>
<comment type="similarity">
    <text evidence="4 10">Belongs to the glycosyl hydrolase 10 (cellulase F) family.</text>
</comment>
<keyword evidence="6" id="KW-0858">Xylan degradation</keyword>
<dbReference type="GO" id="GO:0045493">
    <property type="term" value="P:xylan catabolic process"/>
    <property type="evidence" value="ECO:0007669"/>
    <property type="project" value="UniProtKB-KW"/>
</dbReference>
<evidence type="ECO:0000256" key="2">
    <source>
        <dbReference type="ARBA" id="ARBA00004613"/>
    </source>
</evidence>
<evidence type="ECO:0000256" key="6">
    <source>
        <dbReference type="ARBA" id="ARBA00022651"/>
    </source>
</evidence>
<feature type="domain" description="GH10" evidence="12">
    <location>
        <begin position="35"/>
        <end position="348"/>
    </location>
</feature>
<evidence type="ECO:0000256" key="1">
    <source>
        <dbReference type="ARBA" id="ARBA00000681"/>
    </source>
</evidence>
<protein>
    <recommendedName>
        <fullName evidence="10">Beta-xylanase</fullName>
        <ecNumber evidence="10">3.2.1.8</ecNumber>
    </recommendedName>
</protein>
<keyword evidence="14" id="KW-1185">Reference proteome</keyword>
<dbReference type="EMBL" id="WVTA01000018">
    <property type="protein sequence ID" value="KAK3197660.1"/>
    <property type="molecule type" value="Genomic_DNA"/>
</dbReference>
<gene>
    <name evidence="13" type="ORF">GRF29_216g843330</name>
</gene>